<organism evidence="1 2">
    <name type="scientific">Chionoecetes opilio</name>
    <name type="common">Atlantic snow crab</name>
    <name type="synonym">Cancer opilio</name>
    <dbReference type="NCBI Taxonomy" id="41210"/>
    <lineage>
        <taxon>Eukaryota</taxon>
        <taxon>Metazoa</taxon>
        <taxon>Ecdysozoa</taxon>
        <taxon>Arthropoda</taxon>
        <taxon>Crustacea</taxon>
        <taxon>Multicrustacea</taxon>
        <taxon>Malacostraca</taxon>
        <taxon>Eumalacostraca</taxon>
        <taxon>Eucarida</taxon>
        <taxon>Decapoda</taxon>
        <taxon>Pleocyemata</taxon>
        <taxon>Brachyura</taxon>
        <taxon>Eubrachyura</taxon>
        <taxon>Majoidea</taxon>
        <taxon>Majidae</taxon>
        <taxon>Chionoecetes</taxon>
    </lineage>
</organism>
<dbReference type="OrthoDB" id="8060926at2759"/>
<name>A0A8J4YVI7_CHIOP</name>
<keyword evidence="2" id="KW-1185">Reference proteome</keyword>
<gene>
    <name evidence="1" type="ORF">GWK47_033224</name>
</gene>
<protein>
    <submittedName>
        <fullName evidence="1">Uncharacterized protein</fullName>
    </submittedName>
</protein>
<evidence type="ECO:0000313" key="1">
    <source>
        <dbReference type="EMBL" id="KAG0728084.1"/>
    </source>
</evidence>
<dbReference type="PANTHER" id="PTHR46704">
    <property type="entry name" value="CXC DOMAIN-CONTAINING PROTEIN-RELATED"/>
    <property type="match status" value="1"/>
</dbReference>
<dbReference type="PANTHER" id="PTHR46704:SF9">
    <property type="entry name" value="BHLH DOMAIN-CONTAINING PROTEIN"/>
    <property type="match status" value="1"/>
</dbReference>
<reference evidence="1" key="1">
    <citation type="submission" date="2020-07" db="EMBL/GenBank/DDBJ databases">
        <title>The High-quality genome of the commercially important snow crab, Chionoecetes opilio.</title>
        <authorList>
            <person name="Jeong J.-H."/>
            <person name="Ryu S."/>
        </authorList>
    </citation>
    <scope>NUCLEOTIDE SEQUENCE</scope>
    <source>
        <strain evidence="1">MADBK_172401_WGS</strain>
        <tissue evidence="1">Digestive gland</tissue>
    </source>
</reference>
<dbReference type="AlphaFoldDB" id="A0A8J4YVI7"/>
<sequence length="275" mass="30488">MINLTSRLERSMMSRGIIQLKPATKKHVRRKIETEFGESLRFVPDEKGKLLIYPRSLSMDDLARQAHKMTKDLQEARAANSEDILTKAGMQLRNEINKQDVSQPWPPDTDQNVIPAAVTKFLHTLLTGECECQTPSERAQRLATSFGSDLVFAVTSGKTKPPKHVLLSNAVKCLTGNTELIRTLNRLGHCVSYSMFEEIDTALCIQKLECSKDDIPLPANIYPGVFTTWPGITSTDLKETLSGAGTSHRVNGIAVQFQVAGSVPEKVLPEITKSR</sequence>
<accession>A0A8J4YVI7</accession>
<evidence type="ECO:0000313" key="2">
    <source>
        <dbReference type="Proteomes" id="UP000770661"/>
    </source>
</evidence>
<proteinExistence type="predicted"/>
<dbReference type="Proteomes" id="UP000770661">
    <property type="component" value="Unassembled WGS sequence"/>
</dbReference>
<dbReference type="EMBL" id="JACEEZ010002651">
    <property type="protein sequence ID" value="KAG0728084.1"/>
    <property type="molecule type" value="Genomic_DNA"/>
</dbReference>
<comment type="caution">
    <text evidence="1">The sequence shown here is derived from an EMBL/GenBank/DDBJ whole genome shotgun (WGS) entry which is preliminary data.</text>
</comment>